<dbReference type="EMBL" id="JBHSBU010000001">
    <property type="protein sequence ID" value="MFC4160386.1"/>
    <property type="molecule type" value="Genomic_DNA"/>
</dbReference>
<organism evidence="1 2">
    <name type="scientific">Chitinimonas lacunae</name>
    <dbReference type="NCBI Taxonomy" id="1963018"/>
    <lineage>
        <taxon>Bacteria</taxon>
        <taxon>Pseudomonadati</taxon>
        <taxon>Pseudomonadota</taxon>
        <taxon>Betaproteobacteria</taxon>
        <taxon>Neisseriales</taxon>
        <taxon>Chitinibacteraceae</taxon>
        <taxon>Chitinimonas</taxon>
    </lineage>
</organism>
<evidence type="ECO:0000313" key="2">
    <source>
        <dbReference type="Proteomes" id="UP001595791"/>
    </source>
</evidence>
<dbReference type="Proteomes" id="UP001595791">
    <property type="component" value="Unassembled WGS sequence"/>
</dbReference>
<evidence type="ECO:0000313" key="1">
    <source>
        <dbReference type="EMBL" id="MFC4160386.1"/>
    </source>
</evidence>
<dbReference type="InterPro" id="IPR025409">
    <property type="entry name" value="DUF4303"/>
</dbReference>
<keyword evidence="2" id="KW-1185">Reference proteome</keyword>
<proteinExistence type="predicted"/>
<accession>A0ABV8MSS8</accession>
<gene>
    <name evidence="1" type="ORF">ACFOW7_13670</name>
</gene>
<name>A0ABV8MSS8_9NEIS</name>
<reference evidence="2" key="1">
    <citation type="journal article" date="2019" name="Int. J. Syst. Evol. Microbiol.">
        <title>The Global Catalogue of Microorganisms (GCM) 10K type strain sequencing project: providing services to taxonomists for standard genome sequencing and annotation.</title>
        <authorList>
            <consortium name="The Broad Institute Genomics Platform"/>
            <consortium name="The Broad Institute Genome Sequencing Center for Infectious Disease"/>
            <person name="Wu L."/>
            <person name="Ma J."/>
        </authorList>
    </citation>
    <scope>NUCLEOTIDE SEQUENCE [LARGE SCALE GENOMIC DNA]</scope>
    <source>
        <strain evidence="2">LMG 29894</strain>
    </source>
</reference>
<dbReference type="RefSeq" id="WP_378165152.1">
    <property type="nucleotide sequence ID" value="NZ_JBHSBU010000001.1"/>
</dbReference>
<protein>
    <submittedName>
        <fullName evidence="1">DUF4303 domain-containing protein</fullName>
    </submittedName>
</protein>
<dbReference type="Pfam" id="PF14136">
    <property type="entry name" value="DUF4303"/>
    <property type="match status" value="1"/>
</dbReference>
<comment type="caution">
    <text evidence="1">The sequence shown here is derived from an EMBL/GenBank/DDBJ whole genome shotgun (WGS) entry which is preliminary data.</text>
</comment>
<sequence length="192" mass="21339">MTTSLKPYLDRLDFQAMETVLSAGIRECIENVAREHSGEEFVGFALDCNFSVGSIFFSLASKSYLSSIAAQAGMDTGAAASAPSAREQFWSLGDWPLYCVNDRYAPTFVQAWKPWESLIETVGYSELYQKTFDVDLSNAFNAHLADWAASVLIECESRGAFHKIARADAFRLIVLDHDEEVGAGLERIERCK</sequence>